<evidence type="ECO:0000256" key="3">
    <source>
        <dbReference type="ARBA" id="ARBA00023315"/>
    </source>
</evidence>
<dbReference type="RefSeq" id="WP_006930460.1">
    <property type="nucleotide sequence ID" value="NZ_CM001402.1"/>
</dbReference>
<keyword evidence="4" id="KW-0472">Membrane</keyword>
<feature type="transmembrane region" description="Helical" evidence="4">
    <location>
        <begin position="252"/>
        <end position="278"/>
    </location>
</feature>
<proteinExistence type="inferred from homology"/>
<dbReference type="NCBIfam" id="NF006045">
    <property type="entry name" value="PRK08190.1"/>
    <property type="match status" value="1"/>
</dbReference>
<dbReference type="InParanoid" id="H1XW96"/>
<evidence type="ECO:0000256" key="4">
    <source>
        <dbReference type="SAM" id="Phobius"/>
    </source>
</evidence>
<dbReference type="HOGENOM" id="CLU_056531_0_0_0"/>
<accession>H1XW96</accession>
<dbReference type="eggNOG" id="COG0280">
    <property type="taxonomic scope" value="Bacteria"/>
</dbReference>
<dbReference type="SUPFAM" id="SSF53659">
    <property type="entry name" value="Isocitrate/Isopropylmalate dehydrogenase-like"/>
    <property type="match status" value="1"/>
</dbReference>
<evidence type="ECO:0000256" key="1">
    <source>
        <dbReference type="ARBA" id="ARBA00005656"/>
    </source>
</evidence>
<evidence type="ECO:0000256" key="2">
    <source>
        <dbReference type="ARBA" id="ARBA00022679"/>
    </source>
</evidence>
<keyword evidence="8" id="KW-1185">Reference proteome</keyword>
<evidence type="ECO:0000313" key="8">
    <source>
        <dbReference type="Proteomes" id="UP000004671"/>
    </source>
</evidence>
<dbReference type="PANTHER" id="PTHR43356:SF2">
    <property type="entry name" value="PHOSPHATE ACETYLTRANSFERASE"/>
    <property type="match status" value="1"/>
</dbReference>
<dbReference type="PANTHER" id="PTHR43356">
    <property type="entry name" value="PHOSPHATE ACETYLTRANSFERASE"/>
    <property type="match status" value="1"/>
</dbReference>
<evidence type="ECO:0000313" key="6">
    <source>
        <dbReference type="EMBL" id="APF19060.1"/>
    </source>
</evidence>
<gene>
    <name evidence="6" type="ORF">Cabys_2311</name>
    <name evidence="7" type="ORF">Calab_3401</name>
</gene>
<organism evidence="7 8">
    <name type="scientific">Caldithrix abyssi DSM 13497</name>
    <dbReference type="NCBI Taxonomy" id="880073"/>
    <lineage>
        <taxon>Bacteria</taxon>
        <taxon>Pseudomonadati</taxon>
        <taxon>Calditrichota</taxon>
        <taxon>Calditrichia</taxon>
        <taxon>Calditrichales</taxon>
        <taxon>Calditrichaceae</taxon>
        <taxon>Caldithrix</taxon>
    </lineage>
</organism>
<dbReference type="PIRSF" id="PIRSF000428">
    <property type="entry name" value="P_Ac_trans"/>
    <property type="match status" value="1"/>
</dbReference>
<evidence type="ECO:0000313" key="9">
    <source>
        <dbReference type="Proteomes" id="UP000183868"/>
    </source>
</evidence>
<reference evidence="7 8" key="1">
    <citation type="submission" date="2011-09" db="EMBL/GenBank/DDBJ databases">
        <title>The permanent draft genome of Caldithrix abyssi DSM 13497.</title>
        <authorList>
            <consortium name="US DOE Joint Genome Institute (JGI-PGF)"/>
            <person name="Lucas S."/>
            <person name="Han J."/>
            <person name="Lapidus A."/>
            <person name="Bruce D."/>
            <person name="Goodwin L."/>
            <person name="Pitluck S."/>
            <person name="Peters L."/>
            <person name="Kyrpides N."/>
            <person name="Mavromatis K."/>
            <person name="Ivanova N."/>
            <person name="Mikhailova N."/>
            <person name="Chertkov O."/>
            <person name="Detter J.C."/>
            <person name="Tapia R."/>
            <person name="Han C."/>
            <person name="Land M."/>
            <person name="Hauser L."/>
            <person name="Markowitz V."/>
            <person name="Cheng J.-F."/>
            <person name="Hugenholtz P."/>
            <person name="Woyke T."/>
            <person name="Wu D."/>
            <person name="Spring S."/>
            <person name="Brambilla E."/>
            <person name="Klenk H.-P."/>
            <person name="Eisen J.A."/>
        </authorList>
    </citation>
    <scope>NUCLEOTIDE SEQUENCE [LARGE SCALE GENOMIC DNA]</scope>
    <source>
        <strain evidence="7 8">DSM 13497</strain>
    </source>
</reference>
<evidence type="ECO:0000313" key="7">
    <source>
        <dbReference type="EMBL" id="EHO43001.1"/>
    </source>
</evidence>
<sequence>MLRSFKQLLNQVSKMERRKIAVAMAQDSEILLALNAAYSAGLGDAILVGDREQIIKRAEEEHINVKNFEIVDVKEEKKCVREAVEIVRSGEAQVIMKGLCSTANFLKGILNKEYGLRAAEVLSHLAIFESPNYPKLLMMSDAAMNIAPDLKTKIAITNNAIRAAHALGYKRPKVALLSAVEKVNAENMPSSADAAIMAKMAERGQLAEAIVDGPLALDNALSPKANQIKGLQSAVGGKADICIVPNIEAGNIFYKLMTILGNALVAGVILGAAAPVVLTSRADSENAKFLSIATALAVVS</sequence>
<dbReference type="Gene3D" id="3.40.718.10">
    <property type="entry name" value="Isopropylmalate Dehydrogenase"/>
    <property type="match status" value="1"/>
</dbReference>
<keyword evidence="2 7" id="KW-0808">Transferase</keyword>
<dbReference type="AlphaFoldDB" id="H1XW96"/>
<keyword evidence="3" id="KW-0012">Acyltransferase</keyword>
<keyword evidence="4" id="KW-0812">Transmembrane</keyword>
<dbReference type="EMBL" id="CM001402">
    <property type="protein sequence ID" value="EHO43001.1"/>
    <property type="molecule type" value="Genomic_DNA"/>
</dbReference>
<dbReference type="Proteomes" id="UP000004671">
    <property type="component" value="Chromosome"/>
</dbReference>
<dbReference type="PaxDb" id="880073-Calab_3401"/>
<protein>
    <submittedName>
        <fullName evidence="7">Phosphate acetyl/butaryl transferase</fullName>
    </submittedName>
    <submittedName>
        <fullName evidence="6">Phosphate butyryltransferase</fullName>
    </submittedName>
</protein>
<feature type="domain" description="Phosphate acetyl/butaryl transferase" evidence="5">
    <location>
        <begin position="82"/>
        <end position="294"/>
    </location>
</feature>
<dbReference type="InterPro" id="IPR050500">
    <property type="entry name" value="Phos_Acetyltrans/Butyryltrans"/>
</dbReference>
<dbReference type="InterPro" id="IPR002505">
    <property type="entry name" value="PTA_PTB"/>
</dbReference>
<evidence type="ECO:0000259" key="5">
    <source>
        <dbReference type="Pfam" id="PF01515"/>
    </source>
</evidence>
<dbReference type="STRING" id="880073.Cabys_2311"/>
<dbReference type="Pfam" id="PF01515">
    <property type="entry name" value="PTA_PTB"/>
    <property type="match status" value="2"/>
</dbReference>
<name>H1XW96_CALAY</name>
<dbReference type="OrthoDB" id="9774179at2"/>
<reference evidence="6 9" key="2">
    <citation type="submission" date="2016-11" db="EMBL/GenBank/DDBJ databases">
        <title>Genomic analysis of Caldithrix abyssi and proposal of a novel bacterial phylum Caldithrichaeota.</title>
        <authorList>
            <person name="Kublanov I."/>
            <person name="Sigalova O."/>
            <person name="Gavrilov S."/>
            <person name="Lebedinsky A."/>
            <person name="Ivanova N."/>
            <person name="Daum C."/>
            <person name="Reddy T."/>
            <person name="Klenk H.P."/>
            <person name="Goker M."/>
            <person name="Reva O."/>
            <person name="Miroshnichenko M."/>
            <person name="Kyprides N."/>
            <person name="Woyke T."/>
            <person name="Gelfand M."/>
        </authorList>
    </citation>
    <scope>NUCLEOTIDE SEQUENCE [LARGE SCALE GENOMIC DNA]</scope>
    <source>
        <strain evidence="6 9">LF13</strain>
    </source>
</reference>
<dbReference type="GO" id="GO:0016746">
    <property type="term" value="F:acyltransferase activity"/>
    <property type="evidence" value="ECO:0007669"/>
    <property type="project" value="UniProtKB-KW"/>
</dbReference>
<comment type="similarity">
    <text evidence="1">Belongs to the phosphate acetyltransferase and butyryltransferase family.</text>
</comment>
<dbReference type="EMBL" id="CP018099">
    <property type="protein sequence ID" value="APF19060.1"/>
    <property type="molecule type" value="Genomic_DNA"/>
</dbReference>
<dbReference type="Proteomes" id="UP000183868">
    <property type="component" value="Chromosome"/>
</dbReference>
<keyword evidence="4" id="KW-1133">Transmembrane helix</keyword>
<dbReference type="KEGG" id="caby:Cabys_2311"/>
<feature type="domain" description="Phosphate acetyl/butaryl transferase" evidence="5">
    <location>
        <begin position="5"/>
        <end position="79"/>
    </location>
</feature>
<dbReference type="InterPro" id="IPR012147">
    <property type="entry name" value="P_Ac_Bu_trans"/>
</dbReference>